<sequence>MKDYRTVRECALALLEFRDRTERELRQKLKEREYSAEEIEETVLFLKEYRYLDDEAYAGRYIRSCAARKSRRQIRADLERKGVSREVIDLQLQEEEVDEDSQIKKLLQKKGYEPGKRLEATEYRRIMGILGRRGFSGEAIRRVMESMREEQEEFF</sequence>
<keyword evidence="4 5" id="KW-0963">Cytoplasm</keyword>
<dbReference type="EMBL" id="JBBMFJ010000006">
    <property type="protein sequence ID" value="MEQ2562403.1"/>
    <property type="molecule type" value="Genomic_DNA"/>
</dbReference>
<evidence type="ECO:0000259" key="6">
    <source>
        <dbReference type="Pfam" id="PF02631"/>
    </source>
</evidence>
<feature type="domain" description="RecX third three-helical" evidence="7">
    <location>
        <begin position="98"/>
        <end position="144"/>
    </location>
</feature>
<dbReference type="InterPro" id="IPR036388">
    <property type="entry name" value="WH-like_DNA-bd_sf"/>
</dbReference>
<comment type="similarity">
    <text evidence="2 5">Belongs to the RecX family.</text>
</comment>
<comment type="subcellular location">
    <subcellularLocation>
        <location evidence="1 5">Cytoplasm</location>
    </subcellularLocation>
</comment>
<evidence type="ECO:0000256" key="2">
    <source>
        <dbReference type="ARBA" id="ARBA00009695"/>
    </source>
</evidence>
<feature type="domain" description="RecX second three-helical" evidence="6">
    <location>
        <begin position="53"/>
        <end position="89"/>
    </location>
</feature>
<keyword evidence="10" id="KW-1185">Reference proteome</keyword>
<evidence type="ECO:0000256" key="3">
    <source>
        <dbReference type="ARBA" id="ARBA00018111"/>
    </source>
</evidence>
<dbReference type="RefSeq" id="WP_349228718.1">
    <property type="nucleotide sequence ID" value="NZ_JBBMFJ010000006.1"/>
</dbReference>
<protein>
    <recommendedName>
        <fullName evidence="3 5">Regulatory protein RecX</fullName>
    </recommendedName>
</protein>
<gene>
    <name evidence="5" type="primary">recX</name>
    <name evidence="9" type="ORF">WMO41_04355</name>
</gene>
<dbReference type="PANTHER" id="PTHR33602">
    <property type="entry name" value="REGULATORY PROTEIN RECX FAMILY PROTEIN"/>
    <property type="match status" value="1"/>
</dbReference>
<dbReference type="Proteomes" id="UP001437460">
    <property type="component" value="Unassembled WGS sequence"/>
</dbReference>
<dbReference type="Gene3D" id="1.10.10.10">
    <property type="entry name" value="Winged helix-like DNA-binding domain superfamily/Winged helix DNA-binding domain"/>
    <property type="match status" value="3"/>
</dbReference>
<dbReference type="Pfam" id="PF21981">
    <property type="entry name" value="RecX_HTH3"/>
    <property type="match status" value="1"/>
</dbReference>
<evidence type="ECO:0000256" key="5">
    <source>
        <dbReference type="HAMAP-Rule" id="MF_01114"/>
    </source>
</evidence>
<reference evidence="9 10" key="1">
    <citation type="submission" date="2024-03" db="EMBL/GenBank/DDBJ databases">
        <title>Human intestinal bacterial collection.</title>
        <authorList>
            <person name="Pauvert C."/>
            <person name="Hitch T.C.A."/>
            <person name="Clavel T."/>
        </authorList>
    </citation>
    <scope>NUCLEOTIDE SEQUENCE [LARGE SCALE GENOMIC DNA]</scope>
    <source>
        <strain evidence="9 10">CLA-AP-H27</strain>
    </source>
</reference>
<evidence type="ECO:0000256" key="4">
    <source>
        <dbReference type="ARBA" id="ARBA00022490"/>
    </source>
</evidence>
<name>A0ABV1HKA4_9FIRM</name>
<dbReference type="PANTHER" id="PTHR33602:SF1">
    <property type="entry name" value="REGULATORY PROTEIN RECX FAMILY PROTEIN"/>
    <property type="match status" value="1"/>
</dbReference>
<accession>A0ABV1HKA4</accession>
<organism evidence="9 10">
    <name type="scientific">Ventrimonas faecis</name>
    <dbReference type="NCBI Taxonomy" id="3133170"/>
    <lineage>
        <taxon>Bacteria</taxon>
        <taxon>Bacillati</taxon>
        <taxon>Bacillota</taxon>
        <taxon>Clostridia</taxon>
        <taxon>Lachnospirales</taxon>
        <taxon>Lachnospiraceae</taxon>
        <taxon>Ventrimonas</taxon>
    </lineage>
</organism>
<evidence type="ECO:0000256" key="1">
    <source>
        <dbReference type="ARBA" id="ARBA00004496"/>
    </source>
</evidence>
<proteinExistence type="inferred from homology"/>
<dbReference type="Pfam" id="PF21982">
    <property type="entry name" value="RecX_HTH1"/>
    <property type="match status" value="1"/>
</dbReference>
<comment type="function">
    <text evidence="5">Modulates RecA activity.</text>
</comment>
<comment type="caution">
    <text evidence="9">The sequence shown here is derived from an EMBL/GenBank/DDBJ whole genome shotgun (WGS) entry which is preliminary data.</text>
</comment>
<dbReference type="InterPro" id="IPR053926">
    <property type="entry name" value="RecX_HTH_1st"/>
</dbReference>
<dbReference type="Pfam" id="PF02631">
    <property type="entry name" value="RecX_HTH2"/>
    <property type="match status" value="1"/>
</dbReference>
<dbReference type="HAMAP" id="MF_01114">
    <property type="entry name" value="RecX"/>
    <property type="match status" value="1"/>
</dbReference>
<evidence type="ECO:0000259" key="8">
    <source>
        <dbReference type="Pfam" id="PF21982"/>
    </source>
</evidence>
<feature type="domain" description="RecX first three-helical" evidence="8">
    <location>
        <begin position="8"/>
        <end position="46"/>
    </location>
</feature>
<evidence type="ECO:0000313" key="9">
    <source>
        <dbReference type="EMBL" id="MEQ2562403.1"/>
    </source>
</evidence>
<evidence type="ECO:0000313" key="10">
    <source>
        <dbReference type="Proteomes" id="UP001437460"/>
    </source>
</evidence>
<evidence type="ECO:0000259" key="7">
    <source>
        <dbReference type="Pfam" id="PF21981"/>
    </source>
</evidence>
<dbReference type="InterPro" id="IPR003783">
    <property type="entry name" value="Regulatory_RecX"/>
</dbReference>
<dbReference type="InterPro" id="IPR053925">
    <property type="entry name" value="RecX_HTH_3rd"/>
</dbReference>
<dbReference type="InterPro" id="IPR053924">
    <property type="entry name" value="RecX_HTH_2nd"/>
</dbReference>